<comment type="caution">
    <text evidence="1">The sequence shown here is derived from an EMBL/GenBank/DDBJ whole genome shotgun (WGS) entry which is preliminary data.</text>
</comment>
<evidence type="ECO:0000313" key="2">
    <source>
        <dbReference type="Proteomes" id="UP000004756"/>
    </source>
</evidence>
<name>C0D2Q4_9FIRM</name>
<dbReference type="Proteomes" id="UP000004756">
    <property type="component" value="Unassembled WGS sequence"/>
</dbReference>
<dbReference type="AlphaFoldDB" id="C0D2Q4"/>
<reference evidence="1 2" key="2">
    <citation type="submission" date="2009-02" db="EMBL/GenBank/DDBJ databases">
        <title>Draft genome sequence of Clostridium asparagiforme (DSM 15981).</title>
        <authorList>
            <person name="Sudarsanam P."/>
            <person name="Ley R."/>
            <person name="Guruge J."/>
            <person name="Turnbaugh P.J."/>
            <person name="Mahowald M."/>
            <person name="Liep D."/>
            <person name="Gordon J."/>
        </authorList>
    </citation>
    <scope>NUCLEOTIDE SEQUENCE [LARGE SCALE GENOMIC DNA]</scope>
    <source>
        <strain evidence="1 2">DSM 15981</strain>
    </source>
</reference>
<protein>
    <submittedName>
        <fullName evidence="1">Uncharacterized protein</fullName>
    </submittedName>
</protein>
<evidence type="ECO:0000313" key="1">
    <source>
        <dbReference type="EMBL" id="EEG54399.1"/>
    </source>
</evidence>
<accession>C0D2Q4</accession>
<sequence length="51" mass="5711">MTLKQDGKETRKRIRSSFFDAKGKIGKIRGIGCINMKNLLNGAGPGRFWTI</sequence>
<organism evidence="1 2">
    <name type="scientific">[Clostridium] asparagiforme DSM 15981</name>
    <dbReference type="NCBI Taxonomy" id="518636"/>
    <lineage>
        <taxon>Bacteria</taxon>
        <taxon>Bacillati</taxon>
        <taxon>Bacillota</taxon>
        <taxon>Clostridia</taxon>
        <taxon>Lachnospirales</taxon>
        <taxon>Lachnospiraceae</taxon>
        <taxon>Enterocloster</taxon>
    </lineage>
</organism>
<proteinExistence type="predicted"/>
<reference evidence="1 2" key="1">
    <citation type="submission" date="2009-01" db="EMBL/GenBank/DDBJ databases">
        <authorList>
            <person name="Fulton L."/>
            <person name="Clifton S."/>
            <person name="Fulton B."/>
            <person name="Xu J."/>
            <person name="Minx P."/>
            <person name="Pepin K.H."/>
            <person name="Johnson M."/>
            <person name="Bhonagiri V."/>
            <person name="Nash W.E."/>
            <person name="Mardis E.R."/>
            <person name="Wilson R.K."/>
        </authorList>
    </citation>
    <scope>NUCLEOTIDE SEQUENCE [LARGE SCALE GENOMIC DNA]</scope>
    <source>
        <strain evidence="1 2">DSM 15981</strain>
    </source>
</reference>
<dbReference type="EMBL" id="ACCJ01000272">
    <property type="protein sequence ID" value="EEG54399.1"/>
    <property type="molecule type" value="Genomic_DNA"/>
</dbReference>
<gene>
    <name evidence="1" type="ORF">CLOSTASPAR_03543</name>
</gene>
<keyword evidence="2" id="KW-1185">Reference proteome</keyword>
<dbReference type="HOGENOM" id="CLU_3097175_0_0_9"/>